<keyword evidence="2" id="KW-0378">Hydrolase</keyword>
<evidence type="ECO:0000313" key="4">
    <source>
        <dbReference type="EMBL" id="KIJ25739.1"/>
    </source>
</evidence>
<dbReference type="HOGENOM" id="CLU_009600_8_0_1"/>
<accession>A0A0C9TV70</accession>
<gene>
    <name evidence="4" type="ORF">M422DRAFT_193099</name>
</gene>
<evidence type="ECO:0000256" key="2">
    <source>
        <dbReference type="ARBA" id="ARBA00022801"/>
    </source>
</evidence>
<sequence>LEMTKDALIKAGHKVVDWTAYKHLEVLNCTRGIWSSGSAEDYASVISITGEPLITTMSLNPNDPAFSKTRNFLIPPQAKSAYGLWQIQKERTRLRCEHLDYWNSTAEKNGTGRSVDAIIGPMAAWAPPPHGMNSSADYTMMWNALDYASLAFPVTTVDPELDKVKPPHQFLSEDDEAAYALYEGPELFKDAPIGLQVVGRTGEDEAVIAMGEIIDKALKESKK</sequence>
<dbReference type="PANTHER" id="PTHR46072">
    <property type="entry name" value="AMIDASE-RELATED-RELATED"/>
    <property type="match status" value="1"/>
</dbReference>
<comment type="similarity">
    <text evidence="1">Belongs to the amidase family.</text>
</comment>
<dbReference type="GO" id="GO:0016787">
    <property type="term" value="F:hydrolase activity"/>
    <property type="evidence" value="ECO:0007669"/>
    <property type="project" value="UniProtKB-KW"/>
</dbReference>
<protein>
    <recommendedName>
        <fullName evidence="3">Amidase domain-containing protein</fullName>
    </recommendedName>
</protein>
<proteinExistence type="inferred from homology"/>
<dbReference type="EMBL" id="KN837400">
    <property type="protein sequence ID" value="KIJ25739.1"/>
    <property type="molecule type" value="Genomic_DNA"/>
</dbReference>
<dbReference type="InterPro" id="IPR036928">
    <property type="entry name" value="AS_sf"/>
</dbReference>
<name>A0A0C9TV70_SPHS4</name>
<dbReference type="Pfam" id="PF01425">
    <property type="entry name" value="Amidase"/>
    <property type="match status" value="1"/>
</dbReference>
<dbReference type="AlphaFoldDB" id="A0A0C9TV70"/>
<evidence type="ECO:0000256" key="1">
    <source>
        <dbReference type="ARBA" id="ARBA00009199"/>
    </source>
</evidence>
<dbReference type="SUPFAM" id="SSF75304">
    <property type="entry name" value="Amidase signature (AS) enzymes"/>
    <property type="match status" value="1"/>
</dbReference>
<feature type="domain" description="Amidase" evidence="3">
    <location>
        <begin position="2"/>
        <end position="207"/>
    </location>
</feature>
<evidence type="ECO:0000259" key="3">
    <source>
        <dbReference type="Pfam" id="PF01425"/>
    </source>
</evidence>
<reference evidence="4 5" key="1">
    <citation type="submission" date="2014-06" db="EMBL/GenBank/DDBJ databases">
        <title>Evolutionary Origins and Diversification of the Mycorrhizal Mutualists.</title>
        <authorList>
            <consortium name="DOE Joint Genome Institute"/>
            <consortium name="Mycorrhizal Genomics Consortium"/>
            <person name="Kohler A."/>
            <person name="Kuo A."/>
            <person name="Nagy L.G."/>
            <person name="Floudas D."/>
            <person name="Copeland A."/>
            <person name="Barry K.W."/>
            <person name="Cichocki N."/>
            <person name="Veneault-Fourrey C."/>
            <person name="LaButti K."/>
            <person name="Lindquist E.A."/>
            <person name="Lipzen A."/>
            <person name="Lundell T."/>
            <person name="Morin E."/>
            <person name="Murat C."/>
            <person name="Riley R."/>
            <person name="Ohm R."/>
            <person name="Sun H."/>
            <person name="Tunlid A."/>
            <person name="Henrissat B."/>
            <person name="Grigoriev I.V."/>
            <person name="Hibbett D.S."/>
            <person name="Martin F."/>
        </authorList>
    </citation>
    <scope>NUCLEOTIDE SEQUENCE [LARGE SCALE GENOMIC DNA]</scope>
    <source>
        <strain evidence="4 5">SS14</strain>
    </source>
</reference>
<dbReference type="OrthoDB" id="6428749at2759"/>
<keyword evidence="5" id="KW-1185">Reference proteome</keyword>
<feature type="non-terminal residue" evidence="4">
    <location>
        <position position="1"/>
    </location>
</feature>
<dbReference type="InterPro" id="IPR023631">
    <property type="entry name" value="Amidase_dom"/>
</dbReference>
<organism evidence="4 5">
    <name type="scientific">Sphaerobolus stellatus (strain SS14)</name>
    <dbReference type="NCBI Taxonomy" id="990650"/>
    <lineage>
        <taxon>Eukaryota</taxon>
        <taxon>Fungi</taxon>
        <taxon>Dikarya</taxon>
        <taxon>Basidiomycota</taxon>
        <taxon>Agaricomycotina</taxon>
        <taxon>Agaricomycetes</taxon>
        <taxon>Phallomycetidae</taxon>
        <taxon>Geastrales</taxon>
        <taxon>Sphaerobolaceae</taxon>
        <taxon>Sphaerobolus</taxon>
    </lineage>
</organism>
<evidence type="ECO:0000313" key="5">
    <source>
        <dbReference type="Proteomes" id="UP000054279"/>
    </source>
</evidence>
<dbReference type="Gene3D" id="3.90.1300.10">
    <property type="entry name" value="Amidase signature (AS) domain"/>
    <property type="match status" value="1"/>
</dbReference>
<dbReference type="Proteomes" id="UP000054279">
    <property type="component" value="Unassembled WGS sequence"/>
</dbReference>